<reference evidence="2" key="1">
    <citation type="submission" date="2023-06" db="EMBL/GenBank/DDBJ databases">
        <title>Genome-scale phylogeny and comparative genomics of the fungal order Sordariales.</title>
        <authorList>
            <consortium name="Lawrence Berkeley National Laboratory"/>
            <person name="Hensen N."/>
            <person name="Bonometti L."/>
            <person name="Westerberg I."/>
            <person name="Brannstrom I.O."/>
            <person name="Guillou S."/>
            <person name="Cros-Aarteil S."/>
            <person name="Calhoun S."/>
            <person name="Haridas S."/>
            <person name="Kuo A."/>
            <person name="Mondo S."/>
            <person name="Pangilinan J."/>
            <person name="Riley R."/>
            <person name="Labutti K."/>
            <person name="Andreopoulos B."/>
            <person name="Lipzen A."/>
            <person name="Chen C."/>
            <person name="Yanf M."/>
            <person name="Daum C."/>
            <person name="Ng V."/>
            <person name="Clum A."/>
            <person name="Steindorff A."/>
            <person name="Ohm R."/>
            <person name="Martin F."/>
            <person name="Silar P."/>
            <person name="Natvig D."/>
            <person name="Lalanne C."/>
            <person name="Gautier V."/>
            <person name="Ament-Velasquez S.L."/>
            <person name="Kruys A."/>
            <person name="Hutchinson M.I."/>
            <person name="Powell A.J."/>
            <person name="Barry K."/>
            <person name="Miller A.N."/>
            <person name="Grigoriev I.V."/>
            <person name="Debuchy R."/>
            <person name="Gladieux P."/>
            <person name="Thoren M.H."/>
            <person name="Johannesson H."/>
        </authorList>
    </citation>
    <scope>NUCLEOTIDE SEQUENCE</scope>
    <source>
        <strain evidence="2">8032-3</strain>
    </source>
</reference>
<keyword evidence="3" id="KW-1185">Reference proteome</keyword>
<accession>A0AAJ0FNG3</accession>
<sequence>MAVRSSIRNPKPKWSLNDLCPELLALIFWPCCQPKQLDEIDSRSAALVRCVCRRLNAIATPIAYRELVLNERIVADDAEREYPDAFQHIYAYTHHVVARSNLDPGGIRRILERAQRVQSVRWRYIPSGFSDGPFWLPSDVLGQDQIQGKGIRLLVEGLPLLSSKEKYQDFYLKSIPSELLVSLELAHPMPPLTTRLHSLKDLLLASPHLETLHYRDKGQGTHFSFTGSERLPPLKDLVLESYDWNHDKHSVATHWDFSRIRSLALLSVPIHSFLTSVPPTSLAALHTLHASDFSAHHHHLPHPGPPDHRLSATLDLAALVSTHIRALVDLRLTCHVSLFPPSALLRHAASLRRLSLRDHVGFADDDRRCPTLPAPDLEVLAGALDRLTALELDMDFDDDNHNQQQRQRFLQALCHFPALRTLTLHTQTVLRPTGCDDDDDDDDDLPAAAAADADPDRDAAARTFAFLVRNRGAGVGGGDVPVPWQRVTLNVGSGGAVARRMGEGWRGVVAERCFVLERAEGSGGGGRGFVFREEGGGGV</sequence>
<gene>
    <name evidence="2" type="ORF">QBC33DRAFT_513881</name>
</gene>
<feature type="compositionally biased region" description="Acidic residues" evidence="1">
    <location>
        <begin position="435"/>
        <end position="445"/>
    </location>
</feature>
<proteinExistence type="predicted"/>
<dbReference type="EMBL" id="MU839004">
    <property type="protein sequence ID" value="KAK1768974.1"/>
    <property type="molecule type" value="Genomic_DNA"/>
</dbReference>
<evidence type="ECO:0000256" key="1">
    <source>
        <dbReference type="SAM" id="MobiDB-lite"/>
    </source>
</evidence>
<comment type="caution">
    <text evidence="2">The sequence shown here is derived from an EMBL/GenBank/DDBJ whole genome shotgun (WGS) entry which is preliminary data.</text>
</comment>
<organism evidence="2 3">
    <name type="scientific">Phialemonium atrogriseum</name>
    <dbReference type="NCBI Taxonomy" id="1093897"/>
    <lineage>
        <taxon>Eukaryota</taxon>
        <taxon>Fungi</taxon>
        <taxon>Dikarya</taxon>
        <taxon>Ascomycota</taxon>
        <taxon>Pezizomycotina</taxon>
        <taxon>Sordariomycetes</taxon>
        <taxon>Sordariomycetidae</taxon>
        <taxon>Cephalothecales</taxon>
        <taxon>Cephalothecaceae</taxon>
        <taxon>Phialemonium</taxon>
    </lineage>
</organism>
<evidence type="ECO:0000313" key="3">
    <source>
        <dbReference type="Proteomes" id="UP001244011"/>
    </source>
</evidence>
<dbReference type="RefSeq" id="XP_060285187.1">
    <property type="nucleotide sequence ID" value="XM_060426013.1"/>
</dbReference>
<name>A0AAJ0FNG3_9PEZI</name>
<protein>
    <submittedName>
        <fullName evidence="2">F-box domain-protein</fullName>
    </submittedName>
</protein>
<dbReference type="GeneID" id="85309200"/>
<evidence type="ECO:0000313" key="2">
    <source>
        <dbReference type="EMBL" id="KAK1768974.1"/>
    </source>
</evidence>
<dbReference type="Proteomes" id="UP001244011">
    <property type="component" value="Unassembled WGS sequence"/>
</dbReference>
<dbReference type="AlphaFoldDB" id="A0AAJ0FNG3"/>
<feature type="region of interest" description="Disordered" evidence="1">
    <location>
        <begin position="434"/>
        <end position="456"/>
    </location>
</feature>